<dbReference type="Proteomes" id="UP000319004">
    <property type="component" value="Chromosome"/>
</dbReference>
<dbReference type="CDD" id="cd02440">
    <property type="entry name" value="AdoMet_MTases"/>
    <property type="match status" value="1"/>
</dbReference>
<evidence type="ECO:0000256" key="3">
    <source>
        <dbReference type="PROSITE-ProRule" id="PRU00339"/>
    </source>
</evidence>
<accession>A0A518HPP1</accession>
<dbReference type="InterPro" id="IPR029063">
    <property type="entry name" value="SAM-dependent_MTases_sf"/>
</dbReference>
<feature type="domain" description="Methyltransferase" evidence="4">
    <location>
        <begin position="301"/>
        <end position="386"/>
    </location>
</feature>
<evidence type="ECO:0000256" key="1">
    <source>
        <dbReference type="ARBA" id="ARBA00022737"/>
    </source>
</evidence>
<evidence type="ECO:0000259" key="4">
    <source>
        <dbReference type="Pfam" id="PF13649"/>
    </source>
</evidence>
<evidence type="ECO:0000313" key="6">
    <source>
        <dbReference type="Proteomes" id="UP000319004"/>
    </source>
</evidence>
<feature type="repeat" description="TPR" evidence="3">
    <location>
        <begin position="162"/>
        <end position="195"/>
    </location>
</feature>
<reference evidence="5 6" key="1">
    <citation type="submission" date="2019-03" db="EMBL/GenBank/DDBJ databases">
        <title>Deep-cultivation of Planctomycetes and their phenomic and genomic characterization uncovers novel biology.</title>
        <authorList>
            <person name="Wiegand S."/>
            <person name="Jogler M."/>
            <person name="Boedeker C."/>
            <person name="Pinto D."/>
            <person name="Vollmers J."/>
            <person name="Rivas-Marin E."/>
            <person name="Kohn T."/>
            <person name="Peeters S.H."/>
            <person name="Heuer A."/>
            <person name="Rast P."/>
            <person name="Oberbeckmann S."/>
            <person name="Bunk B."/>
            <person name="Jeske O."/>
            <person name="Meyerdierks A."/>
            <person name="Storesund J.E."/>
            <person name="Kallscheuer N."/>
            <person name="Luecker S."/>
            <person name="Lage O.M."/>
            <person name="Pohl T."/>
            <person name="Merkel B.J."/>
            <person name="Hornburger P."/>
            <person name="Mueller R.-W."/>
            <person name="Bruemmer F."/>
            <person name="Labrenz M."/>
            <person name="Spormann A.M."/>
            <person name="Op den Camp H."/>
            <person name="Overmann J."/>
            <person name="Amann R."/>
            <person name="Jetten M.S.M."/>
            <person name="Mascher T."/>
            <person name="Medema M.H."/>
            <person name="Devos D.P."/>
            <person name="Kaster A.-K."/>
            <person name="Ovreas L."/>
            <person name="Rohde M."/>
            <person name="Galperin M.Y."/>
            <person name="Jogler C."/>
        </authorList>
    </citation>
    <scope>NUCLEOTIDE SEQUENCE [LARGE SCALE GENOMIC DNA]</scope>
    <source>
        <strain evidence="5 6">Enr13</strain>
    </source>
</reference>
<keyword evidence="6" id="KW-1185">Reference proteome</keyword>
<dbReference type="PANTHER" id="PTHR45586">
    <property type="entry name" value="TPR REPEAT-CONTAINING PROTEIN PA4667"/>
    <property type="match status" value="1"/>
</dbReference>
<dbReference type="InterPro" id="IPR019734">
    <property type="entry name" value="TPR_rpt"/>
</dbReference>
<dbReference type="Gene3D" id="1.25.40.10">
    <property type="entry name" value="Tetratricopeptide repeat domain"/>
    <property type="match status" value="1"/>
</dbReference>
<sequence length="463" mass="50992">MATRRPARRRKRRHDSADFEQELIALARQGRFRDIVAACDKQRRHGPLSVSLSVSAMHVHGVALTQVERFDSAVATLQTAAERSEAAKNAAQALAIRNDLSKALFAAKRYGEAVAVLTRLRDQNPDEVTFARNLILVQEESGRLDAALKDCQAAVERWPDDVHLAFQLGELRMAAESWQEAVDAWLDVLKRDPDHQPARRKLVAAYRRLGDQAGVTGALRDWLQQDPGNPIARHLLSAQEFDVLDVKALPTRASDGYVRDVFDRFAETFDEQLQSLDYAAPRLLGSMMAELGLSADGNLSILDAGCGTGLMGERLRPFASRLVGVDLSSGMLQRAGERGYDALVCAELVSYLSAHPAEFELIVSMDTLIYFGDLAAVFLAANQALRGKRAPLVFTLEKGGVVDGATGYRLNPSGRYSHRVDYVRKTLERCGFSEIGVKESVLRKEAGEEVTGLCWTARKGEEG</sequence>
<dbReference type="AlphaFoldDB" id="A0A518HPP1"/>
<dbReference type="Pfam" id="PF13432">
    <property type="entry name" value="TPR_16"/>
    <property type="match status" value="2"/>
</dbReference>
<dbReference type="SUPFAM" id="SSF53335">
    <property type="entry name" value="S-adenosyl-L-methionine-dependent methyltransferases"/>
    <property type="match status" value="1"/>
</dbReference>
<dbReference type="RefSeq" id="WP_145386390.1">
    <property type="nucleotide sequence ID" value="NZ_CP037423.1"/>
</dbReference>
<dbReference type="SUPFAM" id="SSF48452">
    <property type="entry name" value="TPR-like"/>
    <property type="match status" value="1"/>
</dbReference>
<dbReference type="SMART" id="SM00028">
    <property type="entry name" value="TPR"/>
    <property type="match status" value="3"/>
</dbReference>
<evidence type="ECO:0000313" key="5">
    <source>
        <dbReference type="EMBL" id="QDV42747.1"/>
    </source>
</evidence>
<dbReference type="PROSITE" id="PS50005">
    <property type="entry name" value="TPR"/>
    <property type="match status" value="1"/>
</dbReference>
<dbReference type="GO" id="GO:0016740">
    <property type="term" value="F:transferase activity"/>
    <property type="evidence" value="ECO:0007669"/>
    <property type="project" value="UniProtKB-KW"/>
</dbReference>
<dbReference type="InterPro" id="IPR011990">
    <property type="entry name" value="TPR-like_helical_dom_sf"/>
</dbReference>
<dbReference type="KEGG" id="snep:Enr13x_25970"/>
<protein>
    <submittedName>
        <fullName evidence="5">Mg-protoporphyrin IX methyl transferase</fullName>
    </submittedName>
</protein>
<keyword evidence="2 3" id="KW-0802">TPR repeat</keyword>
<proteinExistence type="predicted"/>
<keyword evidence="1" id="KW-0677">Repeat</keyword>
<keyword evidence="5" id="KW-0808">Transferase</keyword>
<dbReference type="Pfam" id="PF13649">
    <property type="entry name" value="Methyltransf_25"/>
    <property type="match status" value="1"/>
</dbReference>
<evidence type="ECO:0000256" key="2">
    <source>
        <dbReference type="ARBA" id="ARBA00022803"/>
    </source>
</evidence>
<dbReference type="Gene3D" id="3.40.50.150">
    <property type="entry name" value="Vaccinia Virus protein VP39"/>
    <property type="match status" value="1"/>
</dbReference>
<dbReference type="InterPro" id="IPR041698">
    <property type="entry name" value="Methyltransf_25"/>
</dbReference>
<dbReference type="OrthoDB" id="278023at2"/>
<organism evidence="5 6">
    <name type="scientific">Stieleria neptunia</name>
    <dbReference type="NCBI Taxonomy" id="2527979"/>
    <lineage>
        <taxon>Bacteria</taxon>
        <taxon>Pseudomonadati</taxon>
        <taxon>Planctomycetota</taxon>
        <taxon>Planctomycetia</taxon>
        <taxon>Pirellulales</taxon>
        <taxon>Pirellulaceae</taxon>
        <taxon>Stieleria</taxon>
    </lineage>
</organism>
<name>A0A518HPP1_9BACT</name>
<dbReference type="InterPro" id="IPR051012">
    <property type="entry name" value="CellSynth/LPSAsmb/PSIAsmb"/>
</dbReference>
<dbReference type="PANTHER" id="PTHR45586:SF1">
    <property type="entry name" value="LIPOPOLYSACCHARIDE ASSEMBLY PROTEIN B"/>
    <property type="match status" value="1"/>
</dbReference>
<dbReference type="EMBL" id="CP037423">
    <property type="protein sequence ID" value="QDV42747.1"/>
    <property type="molecule type" value="Genomic_DNA"/>
</dbReference>
<gene>
    <name evidence="5" type="ORF">Enr13x_25970</name>
</gene>